<accession>A0A5E4MK66</accession>
<dbReference type="EMBL" id="CABPRJ010000951">
    <property type="protein sequence ID" value="VVC31786.1"/>
    <property type="molecule type" value="Genomic_DNA"/>
</dbReference>
<evidence type="ECO:0000313" key="4">
    <source>
        <dbReference type="Proteomes" id="UP000325440"/>
    </source>
</evidence>
<dbReference type="GO" id="GO:0016567">
    <property type="term" value="P:protein ubiquitination"/>
    <property type="evidence" value="ECO:0007669"/>
    <property type="project" value="TreeGrafter"/>
</dbReference>
<feature type="repeat" description="TPR" evidence="2">
    <location>
        <begin position="474"/>
        <end position="507"/>
    </location>
</feature>
<dbReference type="PANTHER" id="PTHR12558:SF36">
    <property type="entry name" value="ANAPHASE-PROMOTING COMPLEX SUBUNIT 7"/>
    <property type="match status" value="1"/>
</dbReference>
<dbReference type="InterPro" id="IPR011990">
    <property type="entry name" value="TPR-like_helical_dom_sf"/>
</dbReference>
<dbReference type="AlphaFoldDB" id="A0A5E4MK66"/>
<dbReference type="SUPFAM" id="SSF48452">
    <property type="entry name" value="TPR-like"/>
    <property type="match status" value="2"/>
</dbReference>
<dbReference type="Proteomes" id="UP000325440">
    <property type="component" value="Unassembled WGS sequence"/>
</dbReference>
<dbReference type="OrthoDB" id="308440at2759"/>
<proteinExistence type="predicted"/>
<evidence type="ECO:0000256" key="1">
    <source>
        <dbReference type="ARBA" id="ARBA00022803"/>
    </source>
</evidence>
<dbReference type="InterPro" id="IPR019734">
    <property type="entry name" value="TPR_rpt"/>
</dbReference>
<dbReference type="SMART" id="SM00028">
    <property type="entry name" value="TPR"/>
    <property type="match status" value="7"/>
</dbReference>
<keyword evidence="4" id="KW-1185">Reference proteome</keyword>
<keyword evidence="1 2" id="KW-0802">TPR repeat</keyword>
<dbReference type="GO" id="GO:0045842">
    <property type="term" value="P:positive regulation of mitotic metaphase/anaphase transition"/>
    <property type="evidence" value="ECO:0007669"/>
    <property type="project" value="TreeGrafter"/>
</dbReference>
<sequence length="581" mass="65025">MCTIFDQIKLLHSQKLYSNVIKVAEMVLKVSEHTVDILTAPHKFRIYSYLGDSHYFLDNYRQAIAVYKSALIFKDACSTTKTLLKPKECESVKDPMPDVDIKYQLHLCFVKLKDNKQALTILQSIPIKQRKPKINMAIGKLNHSMGNIIPAVTAYNKVLKECPLAIEAAEGLLNLGVKGAEVNSMMIEMVGIYGLEWITGWIKAHAHLFNHTDYPKAINSLKQLDDPSSPLCNCNRLLVAIGRAYYLNGDRKNALVYLQRAYKINPLMQDGLSTLAMCLYMEKHNKELDKLLPTTYTDESSVDPYMWIVLAFVCFSKSNYSKALCLAQKACSVDPKSIEALLLHGMILTSMKKYSDAILQFRIANDIASHIFDPHKGIVDCYIAQHKMRNAITAASNCCKQMDNHPKAYTLYSSILIKDPNTVGKAKILLQRAINVDDGYLPAIYMLAQILEQEGNYSSAIILLHRQALNQPTCRLYQMLGDLSVKQNQLEKAFDFFYSALNLDPNNKRVMESLESLGKPCNTSTVTSADSTGPILNGSLLDATFSGVNNAENESTPFNVAHEEDTFMDSDHEGSGSDISI</sequence>
<name>A0A5E4MK66_9HEMI</name>
<dbReference type="GO" id="GO:0051301">
    <property type="term" value="P:cell division"/>
    <property type="evidence" value="ECO:0007669"/>
    <property type="project" value="TreeGrafter"/>
</dbReference>
<evidence type="ECO:0000313" key="3">
    <source>
        <dbReference type="EMBL" id="VVC31786.1"/>
    </source>
</evidence>
<dbReference type="Pfam" id="PF13181">
    <property type="entry name" value="TPR_8"/>
    <property type="match status" value="2"/>
</dbReference>
<feature type="repeat" description="TPR" evidence="2">
    <location>
        <begin position="235"/>
        <end position="268"/>
    </location>
</feature>
<dbReference type="Gene3D" id="1.25.40.10">
    <property type="entry name" value="Tetratricopeptide repeat domain"/>
    <property type="match status" value="4"/>
</dbReference>
<protein>
    <submittedName>
        <fullName evidence="3">Tetratricopeptide repeat,Tetratricopeptide repeat-containing domain,Tetratricopeptide-like helical</fullName>
    </submittedName>
</protein>
<dbReference type="PROSITE" id="PS50005">
    <property type="entry name" value="TPR"/>
    <property type="match status" value="2"/>
</dbReference>
<reference evidence="3 4" key="1">
    <citation type="submission" date="2019-08" db="EMBL/GenBank/DDBJ databases">
        <authorList>
            <person name="Alioto T."/>
            <person name="Alioto T."/>
            <person name="Gomez Garrido J."/>
        </authorList>
    </citation>
    <scope>NUCLEOTIDE SEQUENCE [LARGE SCALE GENOMIC DNA]</scope>
</reference>
<organism evidence="3 4">
    <name type="scientific">Cinara cedri</name>
    <dbReference type="NCBI Taxonomy" id="506608"/>
    <lineage>
        <taxon>Eukaryota</taxon>
        <taxon>Metazoa</taxon>
        <taxon>Ecdysozoa</taxon>
        <taxon>Arthropoda</taxon>
        <taxon>Hexapoda</taxon>
        <taxon>Insecta</taxon>
        <taxon>Pterygota</taxon>
        <taxon>Neoptera</taxon>
        <taxon>Paraneoptera</taxon>
        <taxon>Hemiptera</taxon>
        <taxon>Sternorrhyncha</taxon>
        <taxon>Aphidomorpha</taxon>
        <taxon>Aphidoidea</taxon>
        <taxon>Aphididae</taxon>
        <taxon>Lachninae</taxon>
        <taxon>Cinara</taxon>
    </lineage>
</organism>
<gene>
    <name evidence="3" type="ORF">CINCED_3A017194</name>
</gene>
<dbReference type="GO" id="GO:0005680">
    <property type="term" value="C:anaphase-promoting complex"/>
    <property type="evidence" value="ECO:0007669"/>
    <property type="project" value="TreeGrafter"/>
</dbReference>
<dbReference type="PANTHER" id="PTHR12558">
    <property type="entry name" value="CELL DIVISION CYCLE 16,23,27"/>
    <property type="match status" value="1"/>
</dbReference>
<evidence type="ECO:0000256" key="2">
    <source>
        <dbReference type="PROSITE-ProRule" id="PRU00339"/>
    </source>
</evidence>